<gene>
    <name evidence="1" type="ORF">MBOVJF4278_00158</name>
</gene>
<dbReference type="RefSeq" id="WP_014829876.1">
    <property type="nucleotide sequence ID" value="NZ_CP007589.1"/>
</dbReference>
<organism evidence="1 2">
    <name type="scientific">Mycoplasmopsis bovis</name>
    <name type="common">Mycoplasma bovis</name>
    <dbReference type="NCBI Taxonomy" id="28903"/>
    <lineage>
        <taxon>Bacteria</taxon>
        <taxon>Bacillati</taxon>
        <taxon>Mycoplasmatota</taxon>
        <taxon>Mycoplasmoidales</taxon>
        <taxon>Metamycoplasmataceae</taxon>
        <taxon>Mycoplasmopsis</taxon>
    </lineage>
</organism>
<sequence length="53" mass="6252">MFVMKPDTFDAYFEVCTDEKEQFIPPLVYDAAMRFMNNIMDKIKYPIVVPVLS</sequence>
<name>A0A2N8U1R9_MYCBV</name>
<dbReference type="EMBL" id="LT578453">
    <property type="protein sequence ID" value="SBO45946.1"/>
    <property type="molecule type" value="Genomic_DNA"/>
</dbReference>
<evidence type="ECO:0000313" key="2">
    <source>
        <dbReference type="Proteomes" id="UP000233776"/>
    </source>
</evidence>
<dbReference type="AlphaFoldDB" id="A0A2N8U1R9"/>
<protein>
    <submittedName>
        <fullName evidence="1">Uncharacterized protein</fullName>
    </submittedName>
</protein>
<dbReference type="Proteomes" id="UP000233776">
    <property type="component" value="Chromosome I"/>
</dbReference>
<evidence type="ECO:0000313" key="1">
    <source>
        <dbReference type="EMBL" id="SBO45946.1"/>
    </source>
</evidence>
<reference evidence="1 2" key="1">
    <citation type="submission" date="2016-06" db="EMBL/GenBank/DDBJ databases">
        <authorList>
            <person name="Kjaerup R.B."/>
            <person name="Dalgaard T.S."/>
            <person name="Juul-Madsen H.R."/>
        </authorList>
    </citation>
    <scope>NUCLEOTIDE SEQUENCE [LARGE SCALE GENOMIC DNA]</scope>
    <source>
        <strain evidence="1">JF4278</strain>
    </source>
</reference>
<accession>A0A2N8U1R9</accession>
<proteinExistence type="predicted"/>